<accession>A0ABN8PVR3</accession>
<evidence type="ECO:0000313" key="1">
    <source>
        <dbReference type="EMBL" id="CAH3149444.1"/>
    </source>
</evidence>
<keyword evidence="2" id="KW-1185">Reference proteome</keyword>
<protein>
    <submittedName>
        <fullName evidence="1">Uncharacterized protein</fullName>
    </submittedName>
</protein>
<sequence length="426" mass="47116">MVTGLDSAFPDIYIKSGKKIKRLGGKECFYIHEKVIINCQLYLPTGFQVMLSKNLTLALGPTSVQLNKNQSVTLTATTTTIRRNDELVWGMLSKHSFQTMYVYSDLIESLVVGDLQANLLRMILPRGQPGEMVADEIKRPTYHRLRTSIFSSVEMNVRSDTGRLISFASDARYVIPIAQRGKGDISMYGGTHPYGQGGNGFEGMFRSLFRTATPLLKTAAKKVGKRLLSTGLDTGVQIAQDVMNGQSLKKAAKTRAKAAGKQFFTEAFRDMMQQQGRGKVYKRKRKANSAKKSYLTKALYYKDTAGHMDEVDNTADRNLGLKKRGSFTTGDAEVGMVGVPLCDVFNLDKLLLDGLEIKIKIDLNSSEFSLMGGEDANDCKLQIVSSTLRVRTVHVADSTKLDHVNTMTGQKALPAIYTLTRTPYAC</sequence>
<name>A0ABN8PVR3_9CNID</name>
<dbReference type="Proteomes" id="UP001159427">
    <property type="component" value="Unassembled WGS sequence"/>
</dbReference>
<gene>
    <name evidence="1" type="ORF">PEVE_00044951</name>
</gene>
<evidence type="ECO:0000313" key="2">
    <source>
        <dbReference type="Proteomes" id="UP001159427"/>
    </source>
</evidence>
<proteinExistence type="predicted"/>
<reference evidence="1 2" key="1">
    <citation type="submission" date="2022-05" db="EMBL/GenBank/DDBJ databases">
        <authorList>
            <consortium name="Genoscope - CEA"/>
            <person name="William W."/>
        </authorList>
    </citation>
    <scope>NUCLEOTIDE SEQUENCE [LARGE SCALE GENOMIC DNA]</scope>
</reference>
<dbReference type="EMBL" id="CALNXI010000971">
    <property type="protein sequence ID" value="CAH3149444.1"/>
    <property type="molecule type" value="Genomic_DNA"/>
</dbReference>
<comment type="caution">
    <text evidence="1">The sequence shown here is derived from an EMBL/GenBank/DDBJ whole genome shotgun (WGS) entry which is preliminary data.</text>
</comment>
<organism evidence="1 2">
    <name type="scientific">Porites evermanni</name>
    <dbReference type="NCBI Taxonomy" id="104178"/>
    <lineage>
        <taxon>Eukaryota</taxon>
        <taxon>Metazoa</taxon>
        <taxon>Cnidaria</taxon>
        <taxon>Anthozoa</taxon>
        <taxon>Hexacorallia</taxon>
        <taxon>Scleractinia</taxon>
        <taxon>Fungiina</taxon>
        <taxon>Poritidae</taxon>
        <taxon>Porites</taxon>
    </lineage>
</organism>